<evidence type="ECO:0000313" key="1">
    <source>
        <dbReference type="EMBL" id="PRY15954.1"/>
    </source>
</evidence>
<dbReference type="OrthoDB" id="5197074at2"/>
<reference evidence="1 2" key="1">
    <citation type="submission" date="2018-03" db="EMBL/GenBank/DDBJ databases">
        <title>Genomic Encyclopedia of Archaeal and Bacterial Type Strains, Phase II (KMG-II): from individual species to whole genera.</title>
        <authorList>
            <person name="Goeker M."/>
        </authorList>
    </citation>
    <scope>NUCLEOTIDE SEQUENCE [LARGE SCALE GENOMIC DNA]</scope>
    <source>
        <strain evidence="1 2">DSM 19711</strain>
    </source>
</reference>
<comment type="caution">
    <text evidence="1">The sequence shown here is derived from an EMBL/GenBank/DDBJ whole genome shotgun (WGS) entry which is preliminary data.</text>
</comment>
<dbReference type="AlphaFoldDB" id="A0A2T0R5D4"/>
<organism evidence="1 2">
    <name type="scientific">Kineococcus rhizosphaerae</name>
    <dbReference type="NCBI Taxonomy" id="559628"/>
    <lineage>
        <taxon>Bacteria</taxon>
        <taxon>Bacillati</taxon>
        <taxon>Actinomycetota</taxon>
        <taxon>Actinomycetes</taxon>
        <taxon>Kineosporiales</taxon>
        <taxon>Kineosporiaceae</taxon>
        <taxon>Kineococcus</taxon>
    </lineage>
</organism>
<proteinExistence type="predicted"/>
<dbReference type="RefSeq" id="WP_106209759.1">
    <property type="nucleotide sequence ID" value="NZ_PVZF01000004.1"/>
</dbReference>
<keyword evidence="2" id="KW-1185">Reference proteome</keyword>
<accession>A0A2T0R5D4</accession>
<evidence type="ECO:0000313" key="2">
    <source>
        <dbReference type="Proteomes" id="UP000238083"/>
    </source>
</evidence>
<dbReference type="Proteomes" id="UP000238083">
    <property type="component" value="Unassembled WGS sequence"/>
</dbReference>
<dbReference type="EMBL" id="PVZF01000004">
    <property type="protein sequence ID" value="PRY15954.1"/>
    <property type="molecule type" value="Genomic_DNA"/>
</dbReference>
<name>A0A2T0R5D4_9ACTN</name>
<sequence>MGEIDVVADGEHRYRAALVTADGARSEHVVTSDSELLERVRATEAEEPFLVRRVLEVLLEASENSGNPVPPVVDLRQLDRERPELLPSVPLR</sequence>
<protein>
    <submittedName>
        <fullName evidence="1">Uncharacterized protein</fullName>
    </submittedName>
</protein>
<gene>
    <name evidence="1" type="ORF">CLV37_104167</name>
</gene>